<accession>A0A7X2D2Q0</accession>
<evidence type="ECO:0008006" key="3">
    <source>
        <dbReference type="Google" id="ProtNLM"/>
    </source>
</evidence>
<evidence type="ECO:0000313" key="1">
    <source>
        <dbReference type="EMBL" id="MQX36023.1"/>
    </source>
</evidence>
<evidence type="ECO:0000313" key="2">
    <source>
        <dbReference type="Proteomes" id="UP000434582"/>
    </source>
</evidence>
<dbReference type="Pfam" id="PF14384">
    <property type="entry name" value="BrnA_antitoxin"/>
    <property type="match status" value="1"/>
</dbReference>
<name>A0A7X2D2Q0_9PROT</name>
<proteinExistence type="predicted"/>
<dbReference type="InterPro" id="IPR025528">
    <property type="entry name" value="BrnA_antitoxin"/>
</dbReference>
<keyword evidence="2" id="KW-1185">Reference proteome</keyword>
<sequence>MRNHDTLPDRLQRELDALDRMPDADIDTTDVPEVAEGSAGRRGVFYRPVKRQVTIRLDADVLDWFQASGRRHYQTRINAALRSYIDAHSE</sequence>
<comment type="caution">
    <text evidence="1">The sequence shown here is derived from an EMBL/GenBank/DDBJ whole genome shotgun (WGS) entry which is preliminary data.</text>
</comment>
<gene>
    <name evidence="1" type="ORF">GHC57_05770</name>
</gene>
<reference evidence="1 2" key="1">
    <citation type="submission" date="2019-10" db="EMBL/GenBank/DDBJ databases">
        <title>Draft whole-genome sequence of the purple nonsulfur photosynthetic bacterium Roseospira navarrensis DSM 15114.</title>
        <authorList>
            <person name="Kyndt J.A."/>
            <person name="Meyer T.E."/>
        </authorList>
    </citation>
    <scope>NUCLEOTIDE SEQUENCE [LARGE SCALE GENOMIC DNA]</scope>
    <source>
        <strain evidence="1 2">DSM 15114</strain>
    </source>
</reference>
<dbReference type="AlphaFoldDB" id="A0A7X2D2Q0"/>
<organism evidence="1 2">
    <name type="scientific">Roseospira navarrensis</name>
    <dbReference type="NCBI Taxonomy" id="140058"/>
    <lineage>
        <taxon>Bacteria</taxon>
        <taxon>Pseudomonadati</taxon>
        <taxon>Pseudomonadota</taxon>
        <taxon>Alphaproteobacteria</taxon>
        <taxon>Rhodospirillales</taxon>
        <taxon>Rhodospirillaceae</taxon>
        <taxon>Roseospira</taxon>
    </lineage>
</organism>
<dbReference type="RefSeq" id="WP_153342101.1">
    <property type="nucleotide sequence ID" value="NZ_WIVE01000011.1"/>
</dbReference>
<dbReference type="EMBL" id="WIVE01000011">
    <property type="protein sequence ID" value="MQX36023.1"/>
    <property type="molecule type" value="Genomic_DNA"/>
</dbReference>
<protein>
    <recommendedName>
        <fullName evidence="3">BrnA antitoxin family protein</fullName>
    </recommendedName>
</protein>
<dbReference type="OrthoDB" id="361944at2"/>
<dbReference type="Proteomes" id="UP000434582">
    <property type="component" value="Unassembled WGS sequence"/>
</dbReference>